<protein>
    <submittedName>
        <fullName evidence="2">Uncharacterized protein</fullName>
    </submittedName>
</protein>
<feature type="region of interest" description="Disordered" evidence="1">
    <location>
        <begin position="37"/>
        <end position="58"/>
    </location>
</feature>
<organism evidence="2 3">
    <name type="scientific">Halteria grandinella</name>
    <dbReference type="NCBI Taxonomy" id="5974"/>
    <lineage>
        <taxon>Eukaryota</taxon>
        <taxon>Sar</taxon>
        <taxon>Alveolata</taxon>
        <taxon>Ciliophora</taxon>
        <taxon>Intramacronucleata</taxon>
        <taxon>Spirotrichea</taxon>
        <taxon>Stichotrichia</taxon>
        <taxon>Sporadotrichida</taxon>
        <taxon>Halteriidae</taxon>
        <taxon>Halteria</taxon>
    </lineage>
</organism>
<sequence length="162" mass="18093">MELTHYSDSGRPETYIGLGKPNRISPIQCKFCSKPISKDSPYQSEAPSEFGAGSIPQTPRFGAGAVELDMEEKKEVTEQLSAMIDGSTVADTLAPHRFIPDLGKLNKLSQVQHEFQVGTEEQLLERIKHEETKEPIKKVLQGEPFALLTDNINRKTSFEAQY</sequence>
<dbReference type="EMBL" id="RRYP01015237">
    <property type="protein sequence ID" value="TNV75594.1"/>
    <property type="molecule type" value="Genomic_DNA"/>
</dbReference>
<evidence type="ECO:0000256" key="1">
    <source>
        <dbReference type="SAM" id="MobiDB-lite"/>
    </source>
</evidence>
<evidence type="ECO:0000313" key="2">
    <source>
        <dbReference type="EMBL" id="TNV75594.1"/>
    </source>
</evidence>
<gene>
    <name evidence="2" type="ORF">FGO68_gene8676</name>
</gene>
<evidence type="ECO:0000313" key="3">
    <source>
        <dbReference type="Proteomes" id="UP000785679"/>
    </source>
</evidence>
<keyword evidence="3" id="KW-1185">Reference proteome</keyword>
<comment type="caution">
    <text evidence="2">The sequence shown here is derived from an EMBL/GenBank/DDBJ whole genome shotgun (WGS) entry which is preliminary data.</text>
</comment>
<dbReference type="AlphaFoldDB" id="A0A8J8NJ47"/>
<reference evidence="2" key="1">
    <citation type="submission" date="2019-06" db="EMBL/GenBank/DDBJ databases">
        <authorList>
            <person name="Zheng W."/>
        </authorList>
    </citation>
    <scope>NUCLEOTIDE SEQUENCE</scope>
    <source>
        <strain evidence="2">QDHG01</strain>
    </source>
</reference>
<name>A0A8J8NJ47_HALGN</name>
<proteinExistence type="predicted"/>
<accession>A0A8J8NJ47</accession>
<dbReference type="Proteomes" id="UP000785679">
    <property type="component" value="Unassembled WGS sequence"/>
</dbReference>